<proteinExistence type="predicted"/>
<organism evidence="2 3">
    <name type="scientific">Panagrellus redivivus</name>
    <name type="common">Microworm</name>
    <dbReference type="NCBI Taxonomy" id="6233"/>
    <lineage>
        <taxon>Eukaryota</taxon>
        <taxon>Metazoa</taxon>
        <taxon>Ecdysozoa</taxon>
        <taxon>Nematoda</taxon>
        <taxon>Chromadorea</taxon>
        <taxon>Rhabditida</taxon>
        <taxon>Tylenchina</taxon>
        <taxon>Panagrolaimomorpha</taxon>
        <taxon>Panagrolaimoidea</taxon>
        <taxon>Panagrolaimidae</taxon>
        <taxon>Panagrellus</taxon>
    </lineage>
</organism>
<dbReference type="AlphaFoldDB" id="A0A7E4V8Q6"/>
<reference evidence="3" key="2">
    <citation type="submission" date="2020-10" db="UniProtKB">
        <authorList>
            <consortium name="WormBaseParasite"/>
        </authorList>
    </citation>
    <scope>IDENTIFICATION</scope>
</reference>
<evidence type="ECO:0000313" key="3">
    <source>
        <dbReference type="WBParaSite" id="Pan_g17937.t1"/>
    </source>
</evidence>
<feature type="signal peptide" evidence="1">
    <location>
        <begin position="1"/>
        <end position="21"/>
    </location>
</feature>
<protein>
    <submittedName>
        <fullName evidence="3">Lipoprotein</fullName>
    </submittedName>
</protein>
<dbReference type="WBParaSite" id="Pan_g17937.t1">
    <property type="protein sequence ID" value="Pan_g17937.t1"/>
    <property type="gene ID" value="Pan_g17937"/>
</dbReference>
<dbReference type="Proteomes" id="UP000492821">
    <property type="component" value="Unassembled WGS sequence"/>
</dbReference>
<evidence type="ECO:0000313" key="2">
    <source>
        <dbReference type="Proteomes" id="UP000492821"/>
    </source>
</evidence>
<accession>A0A7E4V8Q6</accession>
<name>A0A7E4V8Q6_PANRE</name>
<sequence>MKTFFVASFLAVLSISFACQATDMTTAFDIPRYPAKLQVTPKNPADITTIIDALIGTNKYPEVADVFKYIKDGLPTVDFTTATAIGSLTKRQCKALGEAFSDKTVVNSYEVHCEGCCIYK</sequence>
<feature type="chain" id="PRO_5028940390" evidence="1">
    <location>
        <begin position="22"/>
        <end position="120"/>
    </location>
</feature>
<keyword evidence="1" id="KW-0732">Signal</keyword>
<evidence type="ECO:0000256" key="1">
    <source>
        <dbReference type="SAM" id="SignalP"/>
    </source>
</evidence>
<keyword evidence="2" id="KW-1185">Reference proteome</keyword>
<dbReference type="PROSITE" id="PS51257">
    <property type="entry name" value="PROKAR_LIPOPROTEIN"/>
    <property type="match status" value="1"/>
</dbReference>
<reference evidence="2" key="1">
    <citation type="journal article" date="2013" name="Genetics">
        <title>The draft genome and transcriptome of Panagrellus redivivus are shaped by the harsh demands of a free-living lifestyle.</title>
        <authorList>
            <person name="Srinivasan J."/>
            <person name="Dillman A.R."/>
            <person name="Macchietto M.G."/>
            <person name="Heikkinen L."/>
            <person name="Lakso M."/>
            <person name="Fracchia K.M."/>
            <person name="Antoshechkin I."/>
            <person name="Mortazavi A."/>
            <person name="Wong G."/>
            <person name="Sternberg P.W."/>
        </authorList>
    </citation>
    <scope>NUCLEOTIDE SEQUENCE [LARGE SCALE GENOMIC DNA]</scope>
    <source>
        <strain evidence="2">MT8872</strain>
    </source>
</reference>